<accession>A0BT95</accession>
<dbReference type="RefSeq" id="XP_001429160.1">
    <property type="nucleotide sequence ID" value="XM_001429123.1"/>
</dbReference>
<dbReference type="EMBL" id="CT868015">
    <property type="protein sequence ID" value="CAK61762.1"/>
    <property type="molecule type" value="Genomic_DNA"/>
</dbReference>
<keyword evidence="2" id="KW-1185">Reference proteome</keyword>
<dbReference type="AlphaFoldDB" id="A0BT95"/>
<dbReference type="HOGENOM" id="CLU_1762309_0_0_1"/>
<proteinExistence type="predicted"/>
<sequence>MNSQLFPSSKIQHKIRFQKTTKINIRQIYRKNEDHQQNMDLKNRGLEIKTNLNDLTILSDLKNIQKQIKTLNILPKNLEYLFKLGWCYCTTHSNKRIIFNHILEDHLSLPYQMFLESITSNGFNNYNKDRIEQENDKLYKQHIIDKRI</sequence>
<dbReference type="InParanoid" id="A0BT95"/>
<evidence type="ECO:0000313" key="2">
    <source>
        <dbReference type="Proteomes" id="UP000000600"/>
    </source>
</evidence>
<protein>
    <submittedName>
        <fullName evidence="1">Uncharacterized protein</fullName>
    </submittedName>
</protein>
<dbReference type="Proteomes" id="UP000000600">
    <property type="component" value="Unassembled WGS sequence"/>
</dbReference>
<dbReference type="GeneID" id="5014944"/>
<evidence type="ECO:0000313" key="1">
    <source>
        <dbReference type="EMBL" id="CAK61762.1"/>
    </source>
</evidence>
<reference evidence="1 2" key="1">
    <citation type="journal article" date="2006" name="Nature">
        <title>Global trends of whole-genome duplications revealed by the ciliate Paramecium tetraurelia.</title>
        <authorList>
            <consortium name="Genoscope"/>
            <person name="Aury J.-M."/>
            <person name="Jaillon O."/>
            <person name="Duret L."/>
            <person name="Noel B."/>
            <person name="Jubin C."/>
            <person name="Porcel B.M."/>
            <person name="Segurens B."/>
            <person name="Daubin V."/>
            <person name="Anthouard V."/>
            <person name="Aiach N."/>
            <person name="Arnaiz O."/>
            <person name="Billaut A."/>
            <person name="Beisson J."/>
            <person name="Blanc I."/>
            <person name="Bouhouche K."/>
            <person name="Camara F."/>
            <person name="Duharcourt S."/>
            <person name="Guigo R."/>
            <person name="Gogendeau D."/>
            <person name="Katinka M."/>
            <person name="Keller A.-M."/>
            <person name="Kissmehl R."/>
            <person name="Klotz C."/>
            <person name="Koll F."/>
            <person name="Le Moue A."/>
            <person name="Lepere C."/>
            <person name="Malinsky S."/>
            <person name="Nowacki M."/>
            <person name="Nowak J.K."/>
            <person name="Plattner H."/>
            <person name="Poulain J."/>
            <person name="Ruiz F."/>
            <person name="Serrano V."/>
            <person name="Zagulski M."/>
            <person name="Dessen P."/>
            <person name="Betermier M."/>
            <person name="Weissenbach J."/>
            <person name="Scarpelli C."/>
            <person name="Schachter V."/>
            <person name="Sperling L."/>
            <person name="Meyer E."/>
            <person name="Cohen J."/>
            <person name="Wincker P."/>
        </authorList>
    </citation>
    <scope>NUCLEOTIDE SEQUENCE [LARGE SCALE GENOMIC DNA]</scope>
    <source>
        <strain evidence="1 2">Stock d4-2</strain>
    </source>
</reference>
<gene>
    <name evidence="1" type="ORF">GSPATT00031994001</name>
</gene>
<name>A0BT95_PARTE</name>
<organism evidence="1 2">
    <name type="scientific">Paramecium tetraurelia</name>
    <dbReference type="NCBI Taxonomy" id="5888"/>
    <lineage>
        <taxon>Eukaryota</taxon>
        <taxon>Sar</taxon>
        <taxon>Alveolata</taxon>
        <taxon>Ciliophora</taxon>
        <taxon>Intramacronucleata</taxon>
        <taxon>Oligohymenophorea</taxon>
        <taxon>Peniculida</taxon>
        <taxon>Parameciidae</taxon>
        <taxon>Paramecium</taxon>
    </lineage>
</organism>
<dbReference type="KEGG" id="ptm:GSPATT00031994001"/>
<dbReference type="OrthoDB" id="10625861at2759"/>